<dbReference type="CDD" id="cd09272">
    <property type="entry name" value="RNase_HI_RT_Ty1"/>
    <property type="match status" value="1"/>
</dbReference>
<sequence length="463" mass="51906">MDPVEKLKPNTGKPVDQLKYSRVIGCLMYAMMRTRPYIAYVVGRLSRFTSTPSRHHWYAITSVFKYLKGTMNYGLPYVGYPLVLEAYSYASWINHVEDSSSTSGWVFLLGGGAILWASNKQTCITGSTMESEFVVLVAAAPTLETKCLQMVPTTIGRILPSDLTSSVSGALAIYSPNVFGHFPSRNKFTTWVIKKTNSSEIATTAPLKQSIRCWARKPSRKVMLHEVRTRCPTISRWVELCYSKPAKLYYGEHTLRSYQGVQQGDPLGPLLFSLVLHPLVSKIRYSFNLSLQAWYLDDDTIIGDTLVVGEVSKVIMQDRPRHGLHLNVDKTEVFWPNEDPRNRFASVFSPNITRPLHGVKLLGGFVSANFDFSSELVMKRVAKSIMLMDTVAKLNDPQCELLLLRTCVERITASGLGFGDWQWRLFTLPFAFGGLGVYFAGGVLNYAFFASRLQSAGLQSKLL</sequence>
<keyword evidence="1" id="KW-0472">Membrane</keyword>
<dbReference type="PANTHER" id="PTHR11439:SF521">
    <property type="entry name" value="RNA-DIRECTED DNA POLYMERASE"/>
    <property type="match status" value="1"/>
</dbReference>
<feature type="transmembrane region" description="Helical" evidence="1">
    <location>
        <begin position="430"/>
        <end position="449"/>
    </location>
</feature>
<reference evidence="3" key="1">
    <citation type="journal article" date="2019" name="Sci. Rep.">
        <title>Draft genome of Tanacetum cinerariifolium, the natural source of mosquito coil.</title>
        <authorList>
            <person name="Yamashiro T."/>
            <person name="Shiraishi A."/>
            <person name="Satake H."/>
            <person name="Nakayama K."/>
        </authorList>
    </citation>
    <scope>NUCLEOTIDE SEQUENCE</scope>
</reference>
<comment type="caution">
    <text evidence="3">The sequence shown here is derived from an EMBL/GenBank/DDBJ whole genome shotgun (WGS) entry which is preliminary data.</text>
</comment>
<dbReference type="Pfam" id="PF00078">
    <property type="entry name" value="RVT_1"/>
    <property type="match status" value="1"/>
</dbReference>
<dbReference type="EMBL" id="BKCJ010000384">
    <property type="protein sequence ID" value="GEU32714.1"/>
    <property type="molecule type" value="Genomic_DNA"/>
</dbReference>
<protein>
    <submittedName>
        <fullName evidence="3">Putative reverse transcriptase domain-containing protein</fullName>
    </submittedName>
</protein>
<keyword evidence="3" id="KW-0808">Transferase</keyword>
<dbReference type="InterPro" id="IPR000477">
    <property type="entry name" value="RT_dom"/>
</dbReference>
<dbReference type="PANTHER" id="PTHR11439">
    <property type="entry name" value="GAG-POL-RELATED RETROTRANSPOSON"/>
    <property type="match status" value="1"/>
</dbReference>
<evidence type="ECO:0000259" key="2">
    <source>
        <dbReference type="Pfam" id="PF00078"/>
    </source>
</evidence>
<gene>
    <name evidence="3" type="ORF">Tci_004692</name>
</gene>
<feature type="domain" description="Reverse transcriptase" evidence="2">
    <location>
        <begin position="230"/>
        <end position="335"/>
    </location>
</feature>
<keyword evidence="3" id="KW-0548">Nucleotidyltransferase</keyword>
<proteinExistence type="predicted"/>
<name>A0A6L2JAM1_TANCI</name>
<keyword evidence="3" id="KW-0695">RNA-directed DNA polymerase</keyword>
<dbReference type="AlphaFoldDB" id="A0A6L2JAM1"/>
<evidence type="ECO:0000313" key="3">
    <source>
        <dbReference type="EMBL" id="GEU32714.1"/>
    </source>
</evidence>
<keyword evidence="1" id="KW-0812">Transmembrane</keyword>
<keyword evidence="1" id="KW-1133">Transmembrane helix</keyword>
<organism evidence="3">
    <name type="scientific">Tanacetum cinerariifolium</name>
    <name type="common">Dalmatian daisy</name>
    <name type="synonym">Chrysanthemum cinerariifolium</name>
    <dbReference type="NCBI Taxonomy" id="118510"/>
    <lineage>
        <taxon>Eukaryota</taxon>
        <taxon>Viridiplantae</taxon>
        <taxon>Streptophyta</taxon>
        <taxon>Embryophyta</taxon>
        <taxon>Tracheophyta</taxon>
        <taxon>Spermatophyta</taxon>
        <taxon>Magnoliopsida</taxon>
        <taxon>eudicotyledons</taxon>
        <taxon>Gunneridae</taxon>
        <taxon>Pentapetalae</taxon>
        <taxon>asterids</taxon>
        <taxon>campanulids</taxon>
        <taxon>Asterales</taxon>
        <taxon>Asteraceae</taxon>
        <taxon>Asteroideae</taxon>
        <taxon>Anthemideae</taxon>
        <taxon>Anthemidinae</taxon>
        <taxon>Tanacetum</taxon>
    </lineage>
</organism>
<dbReference type="GO" id="GO:0003964">
    <property type="term" value="F:RNA-directed DNA polymerase activity"/>
    <property type="evidence" value="ECO:0007669"/>
    <property type="project" value="UniProtKB-KW"/>
</dbReference>
<accession>A0A6L2JAM1</accession>
<evidence type="ECO:0000256" key="1">
    <source>
        <dbReference type="SAM" id="Phobius"/>
    </source>
</evidence>